<evidence type="ECO:0000256" key="4">
    <source>
        <dbReference type="ARBA" id="ARBA00022475"/>
    </source>
</evidence>
<comment type="caution">
    <text evidence="12">The sequence shown here is derived from an EMBL/GenBank/DDBJ whole genome shotgun (WGS) entry which is preliminary data.</text>
</comment>
<dbReference type="Pfam" id="PF25994">
    <property type="entry name" value="HH_AprE"/>
    <property type="match status" value="1"/>
</dbReference>
<dbReference type="Gene3D" id="2.40.50.100">
    <property type="match status" value="1"/>
</dbReference>
<keyword evidence="13" id="KW-1185">Reference proteome</keyword>
<dbReference type="SUPFAM" id="SSF111369">
    <property type="entry name" value="HlyD-like secretion proteins"/>
    <property type="match status" value="1"/>
</dbReference>
<reference evidence="13" key="1">
    <citation type="journal article" date="2019" name="Int. J. Syst. Evol. Microbiol.">
        <title>The Global Catalogue of Microorganisms (GCM) 10K type strain sequencing project: providing services to taxonomists for standard genome sequencing and annotation.</title>
        <authorList>
            <consortium name="The Broad Institute Genomics Platform"/>
            <consortium name="The Broad Institute Genome Sequencing Center for Infectious Disease"/>
            <person name="Wu L."/>
            <person name="Ma J."/>
        </authorList>
    </citation>
    <scope>NUCLEOTIDE SEQUENCE [LARGE SCALE GENOMIC DNA]</scope>
    <source>
        <strain evidence="13">CGMCC 1.12371</strain>
    </source>
</reference>
<organism evidence="12 13">
    <name type="scientific">Hydrogenophaga atypica</name>
    <dbReference type="NCBI Taxonomy" id="249409"/>
    <lineage>
        <taxon>Bacteria</taxon>
        <taxon>Pseudomonadati</taxon>
        <taxon>Pseudomonadota</taxon>
        <taxon>Betaproteobacteria</taxon>
        <taxon>Burkholderiales</taxon>
        <taxon>Comamonadaceae</taxon>
        <taxon>Hydrogenophaga</taxon>
    </lineage>
</organism>
<evidence type="ECO:0000256" key="2">
    <source>
        <dbReference type="ARBA" id="ARBA00009477"/>
    </source>
</evidence>
<protein>
    <recommendedName>
        <fullName evidence="9">Membrane fusion protein (MFP) family protein</fullName>
    </recommendedName>
</protein>
<comment type="subcellular location">
    <subcellularLocation>
        <location evidence="1 9">Cell inner membrane</location>
        <topology evidence="1 9">Single-pass membrane protein</topology>
    </subcellularLocation>
</comment>
<dbReference type="PRINTS" id="PR01490">
    <property type="entry name" value="RTXTOXIND"/>
</dbReference>
<dbReference type="Proteomes" id="UP001596501">
    <property type="component" value="Unassembled WGS sequence"/>
</dbReference>
<keyword evidence="3 9" id="KW-0813">Transport</keyword>
<sequence>MNAPLLTGPQPPRMPNADHAGPTRLALWLLGVGFGGFLLWASLAPLDEGVPTPGVVGVETKRKRVEHLTGGLVERILVKEGQQVAAGQDLLVLNEVQGKAALDAVTGQWLMASAAVARLQAEREGAVVIRFPKELEQDRSVEVQAALKSQRDVFAARRRALEGELRIVRESTKGLRAQLDSLAQLKVGREKQVRLFNEQLNKFQALQQQGFVSQNQLLDTERQLSEVQSKQAEDLSNIAATNARLAEFQMREQQIRNDYQKDVEAQLSEAQRELSMLTERRKGVADSHDRLVMRAPVAGTVVDVAVNTVGGVVKPGDRVMDIVPLGEELVVEAHLAPQFIDRVRPGLTADVGFDAYVSMARRPRVAGVVETVSADVMTDPRTGVPYYTVRVRISPDEIARLNEVKLFAGMQCSVTIKTGERTMLTYLLRPLLQRTASALLEH</sequence>
<dbReference type="InterPro" id="IPR050739">
    <property type="entry name" value="MFP"/>
</dbReference>
<dbReference type="NCBIfam" id="TIGR01843">
    <property type="entry name" value="type_I_hlyD"/>
    <property type="match status" value="1"/>
</dbReference>
<keyword evidence="7" id="KW-1133">Transmembrane helix</keyword>
<dbReference type="Pfam" id="PF26002">
    <property type="entry name" value="Beta-barrel_AprE"/>
    <property type="match status" value="1"/>
</dbReference>
<evidence type="ECO:0000256" key="8">
    <source>
        <dbReference type="ARBA" id="ARBA00023136"/>
    </source>
</evidence>
<feature type="domain" description="AprE-like long alpha-helical hairpin" evidence="10">
    <location>
        <begin position="99"/>
        <end position="286"/>
    </location>
</feature>
<evidence type="ECO:0000259" key="11">
    <source>
        <dbReference type="Pfam" id="PF26002"/>
    </source>
</evidence>
<dbReference type="Gene3D" id="2.40.30.170">
    <property type="match status" value="1"/>
</dbReference>
<dbReference type="InterPro" id="IPR058781">
    <property type="entry name" value="HH_AprE-like"/>
</dbReference>
<dbReference type="PANTHER" id="PTHR30386:SF17">
    <property type="entry name" value="ALKALINE PROTEASE SECRETION PROTEIN APRE"/>
    <property type="match status" value="1"/>
</dbReference>
<evidence type="ECO:0000256" key="6">
    <source>
        <dbReference type="ARBA" id="ARBA00022692"/>
    </source>
</evidence>
<accession>A0ABW2QUV3</accession>
<dbReference type="PANTHER" id="PTHR30386">
    <property type="entry name" value="MEMBRANE FUSION SUBUNIT OF EMRAB-TOLC MULTIDRUG EFFLUX PUMP"/>
    <property type="match status" value="1"/>
</dbReference>
<dbReference type="InterPro" id="IPR058982">
    <property type="entry name" value="Beta-barrel_AprE"/>
</dbReference>
<keyword evidence="4 9" id="KW-1003">Cell membrane</keyword>
<evidence type="ECO:0000256" key="5">
    <source>
        <dbReference type="ARBA" id="ARBA00022519"/>
    </source>
</evidence>
<evidence type="ECO:0000256" key="3">
    <source>
        <dbReference type="ARBA" id="ARBA00022448"/>
    </source>
</evidence>
<keyword evidence="6" id="KW-0812">Transmembrane</keyword>
<keyword evidence="5 9" id="KW-0997">Cell inner membrane</keyword>
<dbReference type="RefSeq" id="WP_382227556.1">
    <property type="nucleotide sequence ID" value="NZ_JBHTCA010000028.1"/>
</dbReference>
<evidence type="ECO:0000259" key="10">
    <source>
        <dbReference type="Pfam" id="PF25994"/>
    </source>
</evidence>
<evidence type="ECO:0000313" key="12">
    <source>
        <dbReference type="EMBL" id="MFC7411315.1"/>
    </source>
</evidence>
<name>A0ABW2QUV3_9BURK</name>
<evidence type="ECO:0000256" key="9">
    <source>
        <dbReference type="RuleBase" id="RU365093"/>
    </source>
</evidence>
<comment type="similarity">
    <text evidence="2 9">Belongs to the membrane fusion protein (MFP) (TC 8.A.1) family.</text>
</comment>
<evidence type="ECO:0000256" key="1">
    <source>
        <dbReference type="ARBA" id="ARBA00004377"/>
    </source>
</evidence>
<proteinExistence type="inferred from homology"/>
<gene>
    <name evidence="12" type="ORF">ACFQPB_20825</name>
</gene>
<dbReference type="InterPro" id="IPR010129">
    <property type="entry name" value="T1SS_HlyD"/>
</dbReference>
<evidence type="ECO:0000256" key="7">
    <source>
        <dbReference type="ARBA" id="ARBA00022989"/>
    </source>
</evidence>
<feature type="domain" description="AprE-like beta-barrel" evidence="11">
    <location>
        <begin position="329"/>
        <end position="419"/>
    </location>
</feature>
<dbReference type="EMBL" id="JBHTCA010000028">
    <property type="protein sequence ID" value="MFC7411315.1"/>
    <property type="molecule type" value="Genomic_DNA"/>
</dbReference>
<keyword evidence="8" id="KW-0472">Membrane</keyword>
<evidence type="ECO:0000313" key="13">
    <source>
        <dbReference type="Proteomes" id="UP001596501"/>
    </source>
</evidence>